<dbReference type="STRING" id="1236976.JCM16418_4608"/>
<keyword evidence="1" id="KW-0812">Transmembrane</keyword>
<gene>
    <name evidence="2" type="ORF">JCM16418_4608</name>
</gene>
<organism evidence="2 3">
    <name type="scientific">Paenibacillus pini JCM 16418</name>
    <dbReference type="NCBI Taxonomy" id="1236976"/>
    <lineage>
        <taxon>Bacteria</taxon>
        <taxon>Bacillati</taxon>
        <taxon>Bacillota</taxon>
        <taxon>Bacilli</taxon>
        <taxon>Bacillales</taxon>
        <taxon>Paenibacillaceae</taxon>
        <taxon>Paenibacillus</taxon>
    </lineage>
</organism>
<accession>W7YHL4</accession>
<dbReference type="AlphaFoldDB" id="W7YHL4"/>
<evidence type="ECO:0000313" key="3">
    <source>
        <dbReference type="Proteomes" id="UP000019364"/>
    </source>
</evidence>
<dbReference type="EMBL" id="BAVZ01000023">
    <property type="protein sequence ID" value="GAF10405.1"/>
    <property type="molecule type" value="Genomic_DNA"/>
</dbReference>
<dbReference type="Proteomes" id="UP000019364">
    <property type="component" value="Unassembled WGS sequence"/>
</dbReference>
<sequence>MIVIALLFGCILWLEWRYMHLRQRKKRTFVIVIAMGIAVCICLEALHYFNGQWAMAQVIEMVFDPVEKFMHIGN</sequence>
<reference evidence="2 3" key="1">
    <citation type="journal article" date="2014" name="Genome Announc.">
        <title>Draft Genome Sequence of Paenibacillus pini JCM 16418T, Isolated from the Rhizosphere of Pine Tree.</title>
        <authorList>
            <person name="Yuki M."/>
            <person name="Oshima K."/>
            <person name="Suda W."/>
            <person name="Oshida Y."/>
            <person name="Kitamura K."/>
            <person name="Iida Y."/>
            <person name="Hattori M."/>
            <person name="Ohkuma M."/>
        </authorList>
    </citation>
    <scope>NUCLEOTIDE SEQUENCE [LARGE SCALE GENOMIC DNA]</scope>
    <source>
        <strain evidence="2 3">JCM 16418</strain>
    </source>
</reference>
<protein>
    <submittedName>
        <fullName evidence="2">Uncharacterized protein</fullName>
    </submittedName>
</protein>
<name>W7YHL4_9BACL</name>
<dbReference type="OrthoDB" id="2646397at2"/>
<keyword evidence="3" id="KW-1185">Reference proteome</keyword>
<evidence type="ECO:0000313" key="2">
    <source>
        <dbReference type="EMBL" id="GAF10405.1"/>
    </source>
</evidence>
<keyword evidence="1" id="KW-0472">Membrane</keyword>
<evidence type="ECO:0000256" key="1">
    <source>
        <dbReference type="SAM" id="Phobius"/>
    </source>
</evidence>
<dbReference type="eggNOG" id="ENOG502ZWCZ">
    <property type="taxonomic scope" value="Bacteria"/>
</dbReference>
<comment type="caution">
    <text evidence="2">The sequence shown here is derived from an EMBL/GenBank/DDBJ whole genome shotgun (WGS) entry which is preliminary data.</text>
</comment>
<keyword evidence="1" id="KW-1133">Transmembrane helix</keyword>
<dbReference type="RefSeq" id="WP_036652778.1">
    <property type="nucleotide sequence ID" value="NZ_BAVZ01000023.1"/>
</dbReference>
<proteinExistence type="predicted"/>
<feature type="transmembrane region" description="Helical" evidence="1">
    <location>
        <begin position="29"/>
        <end position="49"/>
    </location>
</feature>